<dbReference type="GO" id="GO:0000976">
    <property type="term" value="F:transcription cis-regulatory region binding"/>
    <property type="evidence" value="ECO:0007669"/>
    <property type="project" value="TreeGrafter"/>
</dbReference>
<keyword evidence="2" id="KW-0678">Repressor</keyword>
<dbReference type="Proteomes" id="UP001357733">
    <property type="component" value="Unassembled WGS sequence"/>
</dbReference>
<evidence type="ECO:0000313" key="10">
    <source>
        <dbReference type="Proteomes" id="UP001357733"/>
    </source>
</evidence>
<evidence type="ECO:0000256" key="6">
    <source>
        <dbReference type="ARBA" id="ARBA00023163"/>
    </source>
</evidence>
<sequence>MVRMTRIRRLIYEILKDTTMPLSCLEVRNKLLEMGADVFPSTVYRTMEFFEENNMVLKADLPGSLGTYYILKEDSHKHFAICLNCKKKFEIKGCPVSDTIETEDENFKITSHKFMVFGYCSDCSKNN</sequence>
<dbReference type="InterPro" id="IPR002481">
    <property type="entry name" value="FUR"/>
</dbReference>
<accession>A0AAW9MRX9</accession>
<gene>
    <name evidence="9" type="ORF">VLK81_01595</name>
</gene>
<feature type="binding site" evidence="7">
    <location>
        <position position="120"/>
    </location>
    <ligand>
        <name>Zn(2+)</name>
        <dbReference type="ChEBI" id="CHEBI:29105"/>
    </ligand>
</feature>
<evidence type="ECO:0000256" key="3">
    <source>
        <dbReference type="ARBA" id="ARBA00022833"/>
    </source>
</evidence>
<reference evidence="9 10" key="1">
    <citation type="submission" date="2024-01" db="EMBL/GenBank/DDBJ databases">
        <title>Complete genome sequence of Citroniella saccharovorans strain M6.X9, isolated from human fecal sample.</title>
        <authorList>
            <person name="Cheng G."/>
            <person name="Westerholm M."/>
            <person name="Schnurer A."/>
        </authorList>
    </citation>
    <scope>NUCLEOTIDE SEQUENCE [LARGE SCALE GENOMIC DNA]</scope>
    <source>
        <strain evidence="9 10">DSM 29873</strain>
    </source>
</reference>
<evidence type="ECO:0000256" key="5">
    <source>
        <dbReference type="ARBA" id="ARBA00023125"/>
    </source>
</evidence>
<comment type="cofactor">
    <cofactor evidence="7">
        <name>Zn(2+)</name>
        <dbReference type="ChEBI" id="CHEBI:29105"/>
    </cofactor>
    <text evidence="7">Binds 1 zinc ion per subunit.</text>
</comment>
<evidence type="ECO:0000256" key="1">
    <source>
        <dbReference type="ARBA" id="ARBA00007957"/>
    </source>
</evidence>
<dbReference type="Gene3D" id="3.30.1490.190">
    <property type="match status" value="1"/>
</dbReference>
<keyword evidence="5" id="KW-0238">DNA-binding</keyword>
<keyword evidence="7" id="KW-0479">Metal-binding</keyword>
<feature type="binding site" evidence="7">
    <location>
        <position position="123"/>
    </location>
    <ligand>
        <name>Zn(2+)</name>
        <dbReference type="ChEBI" id="CHEBI:29105"/>
    </ligand>
</feature>
<keyword evidence="3 7" id="KW-0862">Zinc</keyword>
<dbReference type="GO" id="GO:0045892">
    <property type="term" value="P:negative regulation of DNA-templated transcription"/>
    <property type="evidence" value="ECO:0007669"/>
    <property type="project" value="TreeGrafter"/>
</dbReference>
<feature type="binding site" evidence="7">
    <location>
        <position position="82"/>
    </location>
    <ligand>
        <name>Zn(2+)</name>
        <dbReference type="ChEBI" id="CHEBI:29105"/>
    </ligand>
</feature>
<dbReference type="Gene3D" id="1.10.10.10">
    <property type="entry name" value="Winged helix-like DNA-binding domain superfamily/Winged helix DNA-binding domain"/>
    <property type="match status" value="1"/>
</dbReference>
<comment type="caution">
    <text evidence="9">The sequence shown here is derived from an EMBL/GenBank/DDBJ whole genome shotgun (WGS) entry which is preliminary data.</text>
</comment>
<dbReference type="PANTHER" id="PTHR33202:SF7">
    <property type="entry name" value="FERRIC UPTAKE REGULATION PROTEIN"/>
    <property type="match status" value="1"/>
</dbReference>
<keyword evidence="8" id="KW-0408">Iron</keyword>
<comment type="similarity">
    <text evidence="1">Belongs to the Fur family.</text>
</comment>
<dbReference type="EMBL" id="JAYKOT010000001">
    <property type="protein sequence ID" value="MEB3428725.1"/>
    <property type="molecule type" value="Genomic_DNA"/>
</dbReference>
<dbReference type="CDD" id="cd07153">
    <property type="entry name" value="Fur_like"/>
    <property type="match status" value="1"/>
</dbReference>
<protein>
    <submittedName>
        <fullName evidence="9">Fur family transcriptional regulator</fullName>
    </submittedName>
</protein>
<keyword evidence="6" id="KW-0804">Transcription</keyword>
<dbReference type="GO" id="GO:0003700">
    <property type="term" value="F:DNA-binding transcription factor activity"/>
    <property type="evidence" value="ECO:0007669"/>
    <property type="project" value="InterPro"/>
</dbReference>
<dbReference type="AlphaFoldDB" id="A0AAW9MRX9"/>
<dbReference type="GO" id="GO:0008270">
    <property type="term" value="F:zinc ion binding"/>
    <property type="evidence" value="ECO:0007669"/>
    <property type="project" value="TreeGrafter"/>
</dbReference>
<evidence type="ECO:0000313" key="9">
    <source>
        <dbReference type="EMBL" id="MEB3428725.1"/>
    </source>
</evidence>
<dbReference type="RefSeq" id="WP_324618757.1">
    <property type="nucleotide sequence ID" value="NZ_JAYKOT010000001.1"/>
</dbReference>
<keyword evidence="4" id="KW-0805">Transcription regulation</keyword>
<dbReference type="InterPro" id="IPR036388">
    <property type="entry name" value="WH-like_DNA-bd_sf"/>
</dbReference>
<evidence type="ECO:0000256" key="8">
    <source>
        <dbReference type="PIRSR" id="PIRSR602481-2"/>
    </source>
</evidence>
<name>A0AAW9MRX9_9FIRM</name>
<proteinExistence type="inferred from homology"/>
<dbReference type="InterPro" id="IPR036390">
    <property type="entry name" value="WH_DNA-bd_sf"/>
</dbReference>
<evidence type="ECO:0000256" key="7">
    <source>
        <dbReference type="PIRSR" id="PIRSR602481-1"/>
    </source>
</evidence>
<dbReference type="GO" id="GO:1900376">
    <property type="term" value="P:regulation of secondary metabolite biosynthetic process"/>
    <property type="evidence" value="ECO:0007669"/>
    <property type="project" value="TreeGrafter"/>
</dbReference>
<feature type="binding site" evidence="7">
    <location>
        <position position="85"/>
    </location>
    <ligand>
        <name>Zn(2+)</name>
        <dbReference type="ChEBI" id="CHEBI:29105"/>
    </ligand>
</feature>
<dbReference type="Pfam" id="PF01475">
    <property type="entry name" value="FUR"/>
    <property type="match status" value="1"/>
</dbReference>
<dbReference type="SUPFAM" id="SSF46785">
    <property type="entry name" value="Winged helix' DNA-binding domain"/>
    <property type="match status" value="1"/>
</dbReference>
<dbReference type="InterPro" id="IPR043135">
    <property type="entry name" value="Fur_C"/>
</dbReference>
<evidence type="ECO:0000256" key="2">
    <source>
        <dbReference type="ARBA" id="ARBA00022491"/>
    </source>
</evidence>
<comment type="cofactor">
    <cofactor evidence="8">
        <name>Mn(2+)</name>
        <dbReference type="ChEBI" id="CHEBI:29035"/>
    </cofactor>
    <cofactor evidence="8">
        <name>Fe(2+)</name>
        <dbReference type="ChEBI" id="CHEBI:29033"/>
    </cofactor>
    <text evidence="8">Binds 1 Mn(2+) or Fe(2+) ion per subunit.</text>
</comment>
<evidence type="ECO:0000256" key="4">
    <source>
        <dbReference type="ARBA" id="ARBA00023015"/>
    </source>
</evidence>
<feature type="binding site" evidence="8">
    <location>
        <position position="112"/>
    </location>
    <ligand>
        <name>Fe cation</name>
        <dbReference type="ChEBI" id="CHEBI:24875"/>
    </ligand>
</feature>
<keyword evidence="10" id="KW-1185">Reference proteome</keyword>
<dbReference type="PANTHER" id="PTHR33202">
    <property type="entry name" value="ZINC UPTAKE REGULATION PROTEIN"/>
    <property type="match status" value="1"/>
</dbReference>
<organism evidence="9 10">
    <name type="scientific">Citroniella saccharovorans</name>
    <dbReference type="NCBI Taxonomy" id="2053367"/>
    <lineage>
        <taxon>Bacteria</taxon>
        <taxon>Bacillati</taxon>
        <taxon>Bacillota</taxon>
        <taxon>Tissierellia</taxon>
        <taxon>Tissierellales</taxon>
        <taxon>Peptoniphilaceae</taxon>
        <taxon>Citroniella</taxon>
    </lineage>
</organism>